<dbReference type="Pfam" id="PF07776">
    <property type="entry name" value="zf-AD"/>
    <property type="match status" value="1"/>
</dbReference>
<dbReference type="EMBL" id="AJVK01032774">
    <property type="status" value="NOT_ANNOTATED_CDS"/>
    <property type="molecule type" value="Genomic_DNA"/>
</dbReference>
<organism evidence="1 2">
    <name type="scientific">Phlebotomus papatasi</name>
    <name type="common">Sandfly</name>
    <dbReference type="NCBI Taxonomy" id="29031"/>
    <lineage>
        <taxon>Eukaryota</taxon>
        <taxon>Metazoa</taxon>
        <taxon>Ecdysozoa</taxon>
        <taxon>Arthropoda</taxon>
        <taxon>Hexapoda</taxon>
        <taxon>Insecta</taxon>
        <taxon>Pterygota</taxon>
        <taxon>Neoptera</taxon>
        <taxon>Endopterygota</taxon>
        <taxon>Diptera</taxon>
        <taxon>Nematocera</taxon>
        <taxon>Psychodoidea</taxon>
        <taxon>Psychodidae</taxon>
        <taxon>Phlebotomus</taxon>
        <taxon>Phlebotomus</taxon>
    </lineage>
</organism>
<accession>A0A1B0DEH8</accession>
<dbReference type="SMART" id="SM00868">
    <property type="entry name" value="zf-AD"/>
    <property type="match status" value="1"/>
</dbReference>
<dbReference type="GO" id="GO:0005634">
    <property type="term" value="C:nucleus"/>
    <property type="evidence" value="ECO:0007669"/>
    <property type="project" value="InterPro"/>
</dbReference>
<evidence type="ECO:0000313" key="1">
    <source>
        <dbReference type="EnsemblMetazoa" id="PPAI006327-PA"/>
    </source>
</evidence>
<dbReference type="Proteomes" id="UP000092462">
    <property type="component" value="Unassembled WGS sequence"/>
</dbReference>
<name>A0A1B0DEH8_PHLPP</name>
<dbReference type="PROSITE" id="PS51915">
    <property type="entry name" value="ZAD"/>
    <property type="match status" value="1"/>
</dbReference>
<protein>
    <submittedName>
        <fullName evidence="1">Uncharacterized protein</fullName>
    </submittedName>
</protein>
<dbReference type="SUPFAM" id="SSF57716">
    <property type="entry name" value="Glucocorticoid receptor-like (DNA-binding domain)"/>
    <property type="match status" value="1"/>
</dbReference>
<dbReference type="PANTHER" id="PTHR39942">
    <property type="entry name" value="BCDNA.LD26519-RELATED"/>
    <property type="match status" value="1"/>
</dbReference>
<keyword evidence="2" id="KW-1185">Reference proteome</keyword>
<dbReference type="EnsemblMetazoa" id="PPAI006327-RA">
    <property type="protein sequence ID" value="PPAI006327-PA"/>
    <property type="gene ID" value="PPAI006327"/>
</dbReference>
<dbReference type="PANTHER" id="PTHR39942:SF1">
    <property type="entry name" value="BCDNA.LD26519-RELATED"/>
    <property type="match status" value="1"/>
</dbReference>
<proteinExistence type="predicted"/>
<dbReference type="VEuPathDB" id="VectorBase:PPAPM1_012142"/>
<sequence length="100" mass="11679">MSEAMLTNQSEHQSEELNFTAFTDLCRFCSLKNGPKLHLFDKEAEQRQIIFKIRSLLPVVITKEDFLPKKICELCVNRLELLFEWRANCVQTDVSYHPCG</sequence>
<dbReference type="AlphaFoldDB" id="A0A1B0DEH8"/>
<dbReference type="InterPro" id="IPR012934">
    <property type="entry name" value="Znf_AD"/>
</dbReference>
<dbReference type="Gene3D" id="3.40.1800.20">
    <property type="match status" value="1"/>
</dbReference>
<evidence type="ECO:0000313" key="2">
    <source>
        <dbReference type="Proteomes" id="UP000092462"/>
    </source>
</evidence>
<dbReference type="GO" id="GO:0008270">
    <property type="term" value="F:zinc ion binding"/>
    <property type="evidence" value="ECO:0007669"/>
    <property type="project" value="UniProtKB-UniRule"/>
</dbReference>
<dbReference type="EMBL" id="AJVK01032773">
    <property type="status" value="NOT_ANNOTATED_CDS"/>
    <property type="molecule type" value="Genomic_DNA"/>
</dbReference>
<dbReference type="VEuPathDB" id="VectorBase:PPAI006327"/>
<reference evidence="1" key="1">
    <citation type="submission" date="2022-08" db="UniProtKB">
        <authorList>
            <consortium name="EnsemblMetazoa"/>
        </authorList>
    </citation>
    <scope>IDENTIFICATION</scope>
    <source>
        <strain evidence="1">Israel</strain>
    </source>
</reference>